<proteinExistence type="predicted"/>
<keyword evidence="4" id="KW-1185">Reference proteome</keyword>
<feature type="region of interest" description="Disordered" evidence="1">
    <location>
        <begin position="62"/>
        <end position="105"/>
    </location>
</feature>
<dbReference type="RefSeq" id="WP_393177490.1">
    <property type="nucleotide sequence ID" value="NZ_JBICRM010000067.1"/>
</dbReference>
<dbReference type="SUPFAM" id="SSF56024">
    <property type="entry name" value="Phospholipase D/nuclease"/>
    <property type="match status" value="2"/>
</dbReference>
<dbReference type="EMBL" id="JBICRM010000067">
    <property type="protein sequence ID" value="MFG1711069.1"/>
    <property type="molecule type" value="Genomic_DNA"/>
</dbReference>
<dbReference type="SMART" id="SM00155">
    <property type="entry name" value="PLDc"/>
    <property type="match status" value="2"/>
</dbReference>
<evidence type="ECO:0000313" key="4">
    <source>
        <dbReference type="Proteomes" id="UP001603978"/>
    </source>
</evidence>
<dbReference type="PANTHER" id="PTHR21248:SF22">
    <property type="entry name" value="PHOSPHOLIPASE D"/>
    <property type="match status" value="1"/>
</dbReference>
<sequence length="696" mass="75746">MEALAGAHEAISAHHGNNYLPLLEQYYSSHRAALFTLLDAIELEANMALALVDGGLSGDASCPRTSQGALRRSPGGNGWRCRRSPQQTGGTSFHAPATGPEQGDIRMQPYPQPTTPYMDAVVTELKQVSPGLEKTVWELTTGNKLDLSGTDPASWLLPVPDFWGLDVPPTPGGQANPGVRALLHKLETNISQAKRCVDITGFGVIDSAWSPGGPFPDGLFLDAMANGIRTAARGFTPARRLQVRVMTGVLNDPTADPWHFLHKLKEMLEPVDGNVELIVAAMTTRGITSYNHTKFVLVDGLTVVHGGVNWMANFYYQDGPANSRGGGAPVTDLDLALRGPAAFSAGRFLDILWGWICLHDDPGLQSPVWVATDATGPDESRAKAMATLYPEKFRPLPEADGGLKVLSVGSLGYGVMERDKLSKYQPPYVVHVEGAACDNAAPSGDGDENGDGAVEAYLRKWDIDLSWRTANNETNTDRDFMTVNPDANALRALVACAKKKIVLVQQDISGVARFPLFHAKFDVRLFDVLAAKLLNGVKVRIVVSNPGPPDYSNIDDIVAETARPLFERVLLQAQDVAAANKAMKDHLQLAPFRVSNSPTWRNGHKCRLHSKVVLVDDTAFYIGSRNAYPDTTQDYGFIIDDRSAAGQLVFRFLDPAWRYSRAAAFYDYTNPDLVTPVFALPPEKDVIPMRPPAKKK</sequence>
<comment type="caution">
    <text evidence="3">The sequence shown here is derived from an EMBL/GenBank/DDBJ whole genome shotgun (WGS) entry which is preliminary data.</text>
</comment>
<reference evidence="3 4" key="1">
    <citation type="submission" date="2024-10" db="EMBL/GenBank/DDBJ databases">
        <authorList>
            <person name="Topkara A.R."/>
            <person name="Saygin H."/>
        </authorList>
    </citation>
    <scope>NUCLEOTIDE SEQUENCE [LARGE SCALE GENOMIC DNA]</scope>
    <source>
        <strain evidence="3 4">M3C6</strain>
    </source>
</reference>
<dbReference type="PANTHER" id="PTHR21248">
    <property type="entry name" value="CARDIOLIPIN SYNTHASE"/>
    <property type="match status" value="1"/>
</dbReference>
<protein>
    <recommendedName>
        <fullName evidence="2">PLD phosphodiesterase domain-containing protein</fullName>
    </recommendedName>
</protein>
<feature type="domain" description="PLD phosphodiesterase" evidence="2">
    <location>
        <begin position="287"/>
        <end position="314"/>
    </location>
</feature>
<evidence type="ECO:0000313" key="3">
    <source>
        <dbReference type="EMBL" id="MFG1711069.1"/>
    </source>
</evidence>
<organism evidence="3 4">
    <name type="scientific">Nonomuraea marmarensis</name>
    <dbReference type="NCBI Taxonomy" id="3351344"/>
    <lineage>
        <taxon>Bacteria</taxon>
        <taxon>Bacillati</taxon>
        <taxon>Actinomycetota</taxon>
        <taxon>Actinomycetes</taxon>
        <taxon>Streptosporangiales</taxon>
        <taxon>Streptosporangiaceae</taxon>
        <taxon>Nonomuraea</taxon>
    </lineage>
</organism>
<accession>A0ABW7AYI4</accession>
<dbReference type="Proteomes" id="UP001603978">
    <property type="component" value="Unassembled WGS sequence"/>
</dbReference>
<dbReference type="Gene3D" id="3.30.870.10">
    <property type="entry name" value="Endonuclease Chain A"/>
    <property type="match status" value="2"/>
</dbReference>
<name>A0ABW7AYI4_9ACTN</name>
<evidence type="ECO:0000256" key="1">
    <source>
        <dbReference type="SAM" id="MobiDB-lite"/>
    </source>
</evidence>
<dbReference type="InterPro" id="IPR001736">
    <property type="entry name" value="PLipase_D/transphosphatidylase"/>
</dbReference>
<dbReference type="PROSITE" id="PS50035">
    <property type="entry name" value="PLD"/>
    <property type="match status" value="2"/>
</dbReference>
<gene>
    <name evidence="3" type="ORF">ACFLIM_48725</name>
</gene>
<evidence type="ECO:0000259" key="2">
    <source>
        <dbReference type="PROSITE" id="PS50035"/>
    </source>
</evidence>
<feature type="domain" description="PLD phosphodiesterase" evidence="2">
    <location>
        <begin position="604"/>
        <end position="631"/>
    </location>
</feature>